<comment type="caution">
    <text evidence="1">The sequence shown here is derived from an EMBL/GenBank/DDBJ whole genome shotgun (WGS) entry which is preliminary data.</text>
</comment>
<name>A0ABV1JMD2_NEIPO</name>
<organism evidence="1 2">
    <name type="scientific">Neisseria polysaccharea</name>
    <dbReference type="NCBI Taxonomy" id="489"/>
    <lineage>
        <taxon>Bacteria</taxon>
        <taxon>Pseudomonadati</taxon>
        <taxon>Pseudomonadota</taxon>
        <taxon>Betaproteobacteria</taxon>
        <taxon>Neisseriales</taxon>
        <taxon>Neisseriaceae</taxon>
        <taxon>Neisseria</taxon>
    </lineage>
</organism>
<keyword evidence="2" id="KW-1185">Reference proteome</keyword>
<protein>
    <recommendedName>
        <fullName evidence="3">CopG family transcriptional regulator</fullName>
    </recommendedName>
</protein>
<evidence type="ECO:0008006" key="3">
    <source>
        <dbReference type="Google" id="ProtNLM"/>
    </source>
</evidence>
<accession>A0ABV1JMD2</accession>
<dbReference type="Proteomes" id="UP001447151">
    <property type="component" value="Unassembled WGS sequence"/>
</dbReference>
<dbReference type="RefSeq" id="WP_002250718.1">
    <property type="nucleotide sequence ID" value="NZ_JBECZB010000005.1"/>
</dbReference>
<evidence type="ECO:0000313" key="1">
    <source>
        <dbReference type="EMBL" id="MEQ3510663.1"/>
    </source>
</evidence>
<proteinExistence type="predicted"/>
<gene>
    <name evidence="1" type="ORF">ABM124_04910</name>
</gene>
<reference evidence="1 2" key="1">
    <citation type="submission" date="2024-05" db="EMBL/GenBank/DDBJ databases">
        <authorList>
            <person name="Matzinger S.R."/>
            <person name="Bankers L."/>
            <person name="Rossheim A."/>
            <person name="Hetherington-Rauth M.C."/>
            <person name="Smith A."/>
            <person name="Baird S."/>
            <person name="Polanco D."/>
        </authorList>
    </citation>
    <scope>NUCLEOTIDE SEQUENCE [LARGE SCALE GENOMIC DNA]</scope>
    <source>
        <strain evidence="1 2">2024CJ-00066</strain>
    </source>
</reference>
<dbReference type="EMBL" id="JBECZB010000005">
    <property type="protein sequence ID" value="MEQ3510663.1"/>
    <property type="molecule type" value="Genomic_DNA"/>
</dbReference>
<sequence length="95" mass="10744">MMLTNQEVTGVKLGYRKAVLQELARDFGGSVHSIVLDAVDGHIERLKAKQAYDKRAMQAFQDYQETGLHITLNEFADWVDGLDGDESKDMPECRK</sequence>
<evidence type="ECO:0000313" key="2">
    <source>
        <dbReference type="Proteomes" id="UP001447151"/>
    </source>
</evidence>